<dbReference type="SUPFAM" id="SSF56801">
    <property type="entry name" value="Acetyl-CoA synthetase-like"/>
    <property type="match status" value="1"/>
</dbReference>
<dbReference type="Gene3D" id="3.30.300.30">
    <property type="match status" value="1"/>
</dbReference>
<evidence type="ECO:0000256" key="1">
    <source>
        <dbReference type="ARBA" id="ARBA00006432"/>
    </source>
</evidence>
<gene>
    <name evidence="5" type="ORF">GTU77_07975</name>
</gene>
<dbReference type="EMBL" id="JAAAMQ010000019">
    <property type="protein sequence ID" value="NBA12147.1"/>
    <property type="molecule type" value="Genomic_DNA"/>
</dbReference>
<dbReference type="AlphaFoldDB" id="A0AAJ2YZ49"/>
<dbReference type="InterPro" id="IPR000873">
    <property type="entry name" value="AMP-dep_synth/lig_dom"/>
</dbReference>
<evidence type="ECO:0000256" key="2">
    <source>
        <dbReference type="ARBA" id="ARBA00022598"/>
    </source>
</evidence>
<sequence>MTVLIDRLQTQLAERADDVMMVSLADDRSYTGQEIANLVADLADTFRVAGIGKGDVVLLALTNAVSYPVIEQALWTIGAIAHPIAPSSAVTEIKSEFDEYHYVAMIGDDSFQEVLAGDEQFRAQPVALCEWTLNLYHNTDVAPAGMPVDDLADTDLAVILNTSGSTGKPKRVGLTHAQLFNSATHIGESQGLTNADATMVVMPMFHVNAQVISILGTRLSGGKLVIAEKFSASKFWDAVADHGVTWASIVPTIIQILEMNETAKQRFDVRRAEMHIQYVRSASFSLPAESLAVFEATFGIPVIEGYGMTEAASLIALNPFDAPKAGTVGLPVATDIALLVNGELTTDADVAGEILLRGDHVITDYVDSNPSSFYEGWLRTGDLGQFDTEGYLTIVGRIKEIISRGGEKVAPAAIEGAIRQLEFVKDIVVVGLPDKLYGEEVTAVIIVNDGVTLSETNMTKAVLEHAATTLSRPARPTKVVFVTDYPRNPTGKVMRHKLVEQLAQ</sequence>
<comment type="similarity">
    <text evidence="1">Belongs to the ATP-dependent AMP-binding enzyme family.</text>
</comment>
<evidence type="ECO:0000313" key="6">
    <source>
        <dbReference type="Proteomes" id="UP000719917"/>
    </source>
</evidence>
<dbReference type="GO" id="GO:0006631">
    <property type="term" value="P:fatty acid metabolic process"/>
    <property type="evidence" value="ECO:0007669"/>
    <property type="project" value="TreeGrafter"/>
</dbReference>
<name>A0AAJ2YZ49_WEICO</name>
<dbReference type="Gene3D" id="3.40.50.12780">
    <property type="entry name" value="N-terminal domain of ligase-like"/>
    <property type="match status" value="1"/>
</dbReference>
<protein>
    <submittedName>
        <fullName evidence="5">AMP-binding protein</fullName>
    </submittedName>
</protein>
<proteinExistence type="inferred from homology"/>
<dbReference type="InterPro" id="IPR025110">
    <property type="entry name" value="AMP-bd_C"/>
</dbReference>
<keyword evidence="2" id="KW-0436">Ligase</keyword>
<dbReference type="PANTHER" id="PTHR43201:SF5">
    <property type="entry name" value="MEDIUM-CHAIN ACYL-COA LIGASE ACSF2, MITOCHONDRIAL"/>
    <property type="match status" value="1"/>
</dbReference>
<comment type="caution">
    <text evidence="5">The sequence shown here is derived from an EMBL/GenBank/DDBJ whole genome shotgun (WGS) entry which is preliminary data.</text>
</comment>
<evidence type="ECO:0000313" key="5">
    <source>
        <dbReference type="EMBL" id="NBA12147.1"/>
    </source>
</evidence>
<dbReference type="Proteomes" id="UP000719917">
    <property type="component" value="Unassembled WGS sequence"/>
</dbReference>
<dbReference type="Pfam" id="PF13193">
    <property type="entry name" value="AMP-binding_C"/>
    <property type="match status" value="1"/>
</dbReference>
<dbReference type="InterPro" id="IPR020845">
    <property type="entry name" value="AMP-binding_CS"/>
</dbReference>
<dbReference type="RefSeq" id="WP_161691301.1">
    <property type="nucleotide sequence ID" value="NZ_JAAAMQ010000019.1"/>
</dbReference>
<feature type="domain" description="AMP-dependent synthetase/ligase" evidence="3">
    <location>
        <begin position="9"/>
        <end position="365"/>
    </location>
</feature>
<dbReference type="Pfam" id="PF00501">
    <property type="entry name" value="AMP-binding"/>
    <property type="match status" value="1"/>
</dbReference>
<evidence type="ECO:0000259" key="4">
    <source>
        <dbReference type="Pfam" id="PF13193"/>
    </source>
</evidence>
<dbReference type="InterPro" id="IPR045851">
    <property type="entry name" value="AMP-bd_C_sf"/>
</dbReference>
<dbReference type="PANTHER" id="PTHR43201">
    <property type="entry name" value="ACYL-COA SYNTHETASE"/>
    <property type="match status" value="1"/>
</dbReference>
<dbReference type="InterPro" id="IPR042099">
    <property type="entry name" value="ANL_N_sf"/>
</dbReference>
<organism evidence="5 6">
    <name type="scientific">Weissella confusa</name>
    <name type="common">Lactobacillus confusus</name>
    <dbReference type="NCBI Taxonomy" id="1583"/>
    <lineage>
        <taxon>Bacteria</taxon>
        <taxon>Bacillati</taxon>
        <taxon>Bacillota</taxon>
        <taxon>Bacilli</taxon>
        <taxon>Lactobacillales</taxon>
        <taxon>Lactobacillaceae</taxon>
        <taxon>Weissella</taxon>
    </lineage>
</organism>
<evidence type="ECO:0000259" key="3">
    <source>
        <dbReference type="Pfam" id="PF00501"/>
    </source>
</evidence>
<feature type="domain" description="AMP-binding enzyme C-terminal" evidence="4">
    <location>
        <begin position="414"/>
        <end position="492"/>
    </location>
</feature>
<dbReference type="GO" id="GO:0031956">
    <property type="term" value="F:medium-chain fatty acid-CoA ligase activity"/>
    <property type="evidence" value="ECO:0007669"/>
    <property type="project" value="TreeGrafter"/>
</dbReference>
<accession>A0AAJ2YZ49</accession>
<reference evidence="5" key="1">
    <citation type="submission" date="2020-01" db="EMBL/GenBank/DDBJ databases">
        <title>First Reported Case and Whole Genome of Weissella confusa in an Equid.</title>
        <authorList>
            <person name="Little S.V."/>
            <person name="Lawhon S.D."/>
        </authorList>
    </citation>
    <scope>NUCLEOTIDE SEQUENCE</scope>
    <source>
        <strain evidence="5">718955</strain>
    </source>
</reference>
<dbReference type="PROSITE" id="PS00455">
    <property type="entry name" value="AMP_BINDING"/>
    <property type="match status" value="1"/>
</dbReference>